<name>A0A370PS81_ASPPH</name>
<accession>A0A370PS81</accession>
<dbReference type="EMBL" id="KZ851848">
    <property type="protein sequence ID" value="RDK45056.1"/>
    <property type="molecule type" value="Genomic_DNA"/>
</dbReference>
<dbReference type="AlphaFoldDB" id="A0A370PS81"/>
<evidence type="ECO:0000313" key="2">
    <source>
        <dbReference type="Proteomes" id="UP000254937"/>
    </source>
</evidence>
<dbReference type="Proteomes" id="UP000254937">
    <property type="component" value="Unassembled WGS sequence"/>
</dbReference>
<reference evidence="1 2" key="1">
    <citation type="submission" date="2018-07" db="EMBL/GenBank/DDBJ databases">
        <title>Section-level genome sequencing of Aspergillus section Nigri to investigate inter- and intra-species variation.</title>
        <authorList>
            <consortium name="DOE Joint Genome Institute"/>
            <person name="Vesth T.C."/>
            <person name="Nybo J.L."/>
            <person name="Theobald S."/>
            <person name="Frisvad J.C."/>
            <person name="Larsen T.O."/>
            <person name="Nielsen K.F."/>
            <person name="Hoof J.B."/>
            <person name="Brandl J."/>
            <person name="Salamov A."/>
            <person name="Riley R."/>
            <person name="Gladden J.M."/>
            <person name="Phatale P."/>
            <person name="Nielsen M.T."/>
            <person name="Lyhne E.K."/>
            <person name="Kogle M.E."/>
            <person name="Strasser K."/>
            <person name="McDonnell E."/>
            <person name="Barry K."/>
            <person name="Clum A."/>
            <person name="Chen C."/>
            <person name="Nolan M."/>
            <person name="Sandor L."/>
            <person name="Kuo A."/>
            <person name="Lipzen A."/>
            <person name="Hainaut M."/>
            <person name="Drula E."/>
            <person name="Tsang A."/>
            <person name="Magnuson J.K."/>
            <person name="Henrissat B."/>
            <person name="Wiebenga A."/>
            <person name="Simmons B.A."/>
            <person name="Makela M.R."/>
            <person name="De vries R.P."/>
            <person name="Grigoriev I.V."/>
            <person name="Mortensen U.H."/>
            <person name="Baker S.E."/>
            <person name="Andersen M.R."/>
        </authorList>
    </citation>
    <scope>NUCLEOTIDE SEQUENCE [LARGE SCALE GENOMIC DNA]</scope>
    <source>
        <strain evidence="1 2">ATCC 13157</strain>
    </source>
</reference>
<organism evidence="1 2">
    <name type="scientific">Aspergillus phoenicis ATCC 13157</name>
    <dbReference type="NCBI Taxonomy" id="1353007"/>
    <lineage>
        <taxon>Eukaryota</taxon>
        <taxon>Fungi</taxon>
        <taxon>Dikarya</taxon>
        <taxon>Ascomycota</taxon>
        <taxon>Pezizomycotina</taxon>
        <taxon>Eurotiomycetes</taxon>
        <taxon>Eurotiomycetidae</taxon>
        <taxon>Eurotiales</taxon>
        <taxon>Aspergillaceae</taxon>
        <taxon>Aspergillus</taxon>
    </lineage>
</organism>
<keyword evidence="2" id="KW-1185">Reference proteome</keyword>
<protein>
    <submittedName>
        <fullName evidence="1">Uncharacterized protein</fullName>
    </submittedName>
</protein>
<evidence type="ECO:0000313" key="1">
    <source>
        <dbReference type="EMBL" id="RDK45056.1"/>
    </source>
</evidence>
<sequence>MIDSPAIKYRDESARSVPSVLFILSQSFALVAGSSTFQGNPVFAVLCFDCDSHKAMTRASTYPTAIILGNLLSGGRFLSPFDDTSIRRPLCPTSSLPVLADFPLPTLSLPTLFHAFARSFTCFNIIVIDAIVFRKK</sequence>
<gene>
    <name evidence="1" type="ORF">M752DRAFT_274343</name>
</gene>
<proteinExistence type="predicted"/>